<evidence type="ECO:0000256" key="1">
    <source>
        <dbReference type="SAM" id="MobiDB-lite"/>
    </source>
</evidence>
<feature type="region of interest" description="Disordered" evidence="1">
    <location>
        <begin position="1"/>
        <end position="34"/>
    </location>
</feature>
<dbReference type="EMBL" id="AACB03000002">
    <property type="protein sequence ID" value="KAE8303592.1"/>
    <property type="molecule type" value="Genomic_DNA"/>
</dbReference>
<feature type="region of interest" description="Disordered" evidence="1">
    <location>
        <begin position="927"/>
        <end position="974"/>
    </location>
</feature>
<evidence type="ECO:0000313" key="3">
    <source>
        <dbReference type="Proteomes" id="UP000001548"/>
    </source>
</evidence>
<dbReference type="InParanoid" id="A0A644F5B1"/>
<keyword evidence="3" id="KW-1185">Reference proteome</keyword>
<evidence type="ECO:0000313" key="2">
    <source>
        <dbReference type="EMBL" id="KAE8303592.1"/>
    </source>
</evidence>
<reference evidence="2 3" key="1">
    <citation type="journal article" date="2007" name="Science">
        <title>Genomic minimalism in the early diverging intestinal parasite Giardia lamblia.</title>
        <authorList>
            <person name="Morrison H.G."/>
            <person name="McArthur A.G."/>
            <person name="Gillin F.D."/>
            <person name="Aley S.B."/>
            <person name="Adam R.D."/>
            <person name="Olsen G.J."/>
            <person name="Best A.A."/>
            <person name="Cande W.Z."/>
            <person name="Chen F."/>
            <person name="Cipriano M.J."/>
            <person name="Davids B.J."/>
            <person name="Dawson S.C."/>
            <person name="Elmendorf H.G."/>
            <person name="Hehl A.B."/>
            <person name="Holder M.E."/>
            <person name="Huse S.M."/>
            <person name="Kim U.U."/>
            <person name="Lasek-Nesselquist E."/>
            <person name="Manning G."/>
            <person name="Nigam A."/>
            <person name="Nixon J.E."/>
            <person name="Palm D."/>
            <person name="Passamaneck N.E."/>
            <person name="Prabhu A."/>
            <person name="Reich C.I."/>
            <person name="Reiner D.S."/>
            <person name="Samuelson J."/>
            <person name="Svard S.G."/>
            <person name="Sogin M.L."/>
        </authorList>
    </citation>
    <scope>NUCLEOTIDE SEQUENCE [LARGE SCALE GENOMIC DNA]</scope>
    <source>
        <strain evidence="2 3">WB C6</strain>
    </source>
</reference>
<organism evidence="2 3">
    <name type="scientific">Giardia intestinalis (strain ATCC 50803 / WB clone C6)</name>
    <name type="common">Giardia lamblia</name>
    <dbReference type="NCBI Taxonomy" id="184922"/>
    <lineage>
        <taxon>Eukaryota</taxon>
        <taxon>Metamonada</taxon>
        <taxon>Diplomonadida</taxon>
        <taxon>Hexamitidae</taxon>
        <taxon>Giardiinae</taxon>
        <taxon>Giardia</taxon>
    </lineage>
</organism>
<accession>A0A644F5B1</accession>
<proteinExistence type="predicted"/>
<dbReference type="Proteomes" id="UP000001548">
    <property type="component" value="Unassembled WGS sequence"/>
</dbReference>
<sequence length="1239" mass="137491">MGPQSGFHDTLVPAAPMHSPTNHGMALGDSTLPSNETEPSSLIYVPLFGLKYAQQFMYSSGFDSSHRVRLNFDDPRGCLPKGVNIFSSDPCLDGHAYRRCLSGFLTAELSCSPPLFLELLEEKAANEDSESSEEDISDAAFIRRHVIMEALERIHEHSAAHSLSSRVHAPVSCLATHMDDTWLNASVFSAIEDALSLSSEELSQDRTTYYYEHSTSASAFLLSGKFVRLLSPQIETRFCHFDFVLPDPSTRRVMVTIYPEPEYFARYASDIYVIADDISEHKAYGALSRVQREEHAKEGAEQYGSKRSRNYTQDMEACDTVRNYASHRLLTSTMFTYVHSAYEHWLDVIEKLFMGPWSKSASFLRLCSQFIECKVFGSLSQEHFATPEDVYLAQSLTCGIRGIVCDVFNSFGGNVTALPELPANELLGQINEAISASKSMHDILSAVDVFTAKDAQGKESSFVESFHVDTAKPTSVYELAEKGVYNLKDAQPGFLDLESLPEQDQVGGLEKDIPNKQVFSAPTTPRILEAVAQRCMNEFSDLFCHPPLTTGPGMKLTGFESNFPHAIRALIELKGGSHAFYTLTSMEEKLRYLMPLVLDRLYTYQHFTTATFFYDSLLEHMRACTQETLLQTHDHVCLDIPSAHAYYKAICQMILRFNNILLRTSQAQHNGLLLDGMEARSVSFVASCTWPEGCVHGTPSTVSLTIRPLCPCYFCNMVAMDETDLCVDRAYSTCKACLCKSGGSSIKAQSTTDMQAGKMDTKQASAGATLSISYRDLCASFLGEETPNRRDNLVAEASILRLIGLAKQSMGSNVTPLLSTDHIEEALLSKENDSEHNLQFLKLSLDGNVEGKIRSLDGYLPRRLSMKHALLIYLTLLPDCSVRAFVCSFLQTRLRERIATIFSQSMDLISIPPSKHQVRRNPKLSVAELSSDSEDNHSSALSSSGMDSGQGWTQRGWTAAPHRHTRGNNPRDGLDELNLGQTEIIEYIPSCIHRVQSLTSSRDFDFVAQQNTYQHTRHLRRVQAGLQRLRDRLLEHEPLVANAHASTRKRRRRGRASGRVMLAEDVLALEGFSNDPLRAMAIQSAEALEAIRAEPTLAPGPSRVTPMMWASHLYGPKVLWEAYHQINYGNHTDVPPVTLERGLWAPSRARLLPAHGERRYRTLGSVEGLALAGHTITVSGLGSGEAGLAEGPVQVRSQLPDPTHTRLAFDDVLAALLGLQEGGEMERCNSSNVVPTICE</sequence>
<protein>
    <submittedName>
        <fullName evidence="2">Uncharacterized protein</fullName>
    </submittedName>
</protein>
<feature type="compositionally biased region" description="Low complexity" evidence="1">
    <location>
        <begin position="938"/>
        <end position="947"/>
    </location>
</feature>
<comment type="caution">
    <text evidence="2">The sequence shown here is derived from an EMBL/GenBank/DDBJ whole genome shotgun (WGS) entry which is preliminary data.</text>
</comment>
<gene>
    <name evidence="2" type="ORF">GL50803_0032097</name>
</gene>
<name>A0A644F5B1_GIAIC</name>
<dbReference type="AlphaFoldDB" id="A0A644F5B1"/>